<feature type="transmembrane region" description="Helical" evidence="1">
    <location>
        <begin position="132"/>
        <end position="152"/>
    </location>
</feature>
<comment type="caution">
    <text evidence="3">The sequence shown here is derived from an EMBL/GenBank/DDBJ whole genome shotgun (WGS) entry which is preliminary data.</text>
</comment>
<accession>A0ABD5RVD2</accession>
<feature type="transmembrane region" description="Helical" evidence="1">
    <location>
        <begin position="12"/>
        <end position="31"/>
    </location>
</feature>
<dbReference type="EMBL" id="JBHSWU010000004">
    <property type="protein sequence ID" value="MFC6723116.1"/>
    <property type="molecule type" value="Genomic_DNA"/>
</dbReference>
<organism evidence="3 4">
    <name type="scientific">Halobium palmae</name>
    <dbReference type="NCBI Taxonomy" id="1776492"/>
    <lineage>
        <taxon>Archaea</taxon>
        <taxon>Methanobacteriati</taxon>
        <taxon>Methanobacteriota</taxon>
        <taxon>Stenosarchaea group</taxon>
        <taxon>Halobacteria</taxon>
        <taxon>Halobacteriales</taxon>
        <taxon>Haloferacaceae</taxon>
        <taxon>Halobium</taxon>
    </lineage>
</organism>
<dbReference type="AlphaFoldDB" id="A0ABD5RVD2"/>
<dbReference type="EC" id="3.4.-.-" evidence="3"/>
<dbReference type="GO" id="GO:0080120">
    <property type="term" value="P:CAAX-box protein maturation"/>
    <property type="evidence" value="ECO:0007669"/>
    <property type="project" value="UniProtKB-ARBA"/>
</dbReference>
<evidence type="ECO:0000256" key="1">
    <source>
        <dbReference type="SAM" id="Phobius"/>
    </source>
</evidence>
<feature type="transmembrane region" description="Helical" evidence="1">
    <location>
        <begin position="97"/>
        <end position="120"/>
    </location>
</feature>
<keyword evidence="4" id="KW-1185">Reference proteome</keyword>
<evidence type="ECO:0000313" key="3">
    <source>
        <dbReference type="EMBL" id="MFC6723116.1"/>
    </source>
</evidence>
<name>A0ABD5RVD2_9EURY</name>
<feature type="transmembrane region" description="Helical" evidence="1">
    <location>
        <begin position="185"/>
        <end position="202"/>
    </location>
</feature>
<keyword evidence="1" id="KW-1133">Transmembrane helix</keyword>
<keyword evidence="1" id="KW-0812">Transmembrane</keyword>
<keyword evidence="3" id="KW-0378">Hydrolase</keyword>
<feature type="domain" description="CAAX prenyl protease 2/Lysostaphin resistance protein A-like" evidence="2">
    <location>
        <begin position="101"/>
        <end position="192"/>
    </location>
</feature>
<keyword evidence="1" id="KW-0472">Membrane</keyword>
<evidence type="ECO:0000313" key="4">
    <source>
        <dbReference type="Proteomes" id="UP001596328"/>
    </source>
</evidence>
<gene>
    <name evidence="3" type="ORF">ACFQE1_01655</name>
</gene>
<dbReference type="Pfam" id="PF02517">
    <property type="entry name" value="Rce1-like"/>
    <property type="match status" value="1"/>
</dbReference>
<dbReference type="GO" id="GO:0004175">
    <property type="term" value="F:endopeptidase activity"/>
    <property type="evidence" value="ECO:0007669"/>
    <property type="project" value="UniProtKB-ARBA"/>
</dbReference>
<evidence type="ECO:0000259" key="2">
    <source>
        <dbReference type="Pfam" id="PF02517"/>
    </source>
</evidence>
<sequence length="203" mass="21150">MWILADIVGSARGADVILLAVGFPLLAYLLARWGMRRGISPSDWDYDVSLRSIGLALVGVVAFYVVVGAFTVGYTRFVGTPQSTAASTALAESVDGTLWIVAVLFLANGIVVPITEELAWRGVIQTALMDSYGTYVGGILTAVAFVGKHLVVDGGASVLRLVSLVALGFILCALRARYGTASSTVAHLVANSIATASVAFIAL</sequence>
<feature type="transmembrane region" description="Helical" evidence="1">
    <location>
        <begin position="52"/>
        <end position="77"/>
    </location>
</feature>
<protein>
    <submittedName>
        <fullName evidence="3">CPBP family intramembrane glutamic endopeptidase</fullName>
        <ecNumber evidence="3">3.4.-.-</ecNumber>
    </submittedName>
</protein>
<reference evidence="3 4" key="1">
    <citation type="journal article" date="2019" name="Int. J. Syst. Evol. Microbiol.">
        <title>The Global Catalogue of Microorganisms (GCM) 10K type strain sequencing project: providing services to taxonomists for standard genome sequencing and annotation.</title>
        <authorList>
            <consortium name="The Broad Institute Genomics Platform"/>
            <consortium name="The Broad Institute Genome Sequencing Center for Infectious Disease"/>
            <person name="Wu L."/>
            <person name="Ma J."/>
        </authorList>
    </citation>
    <scope>NUCLEOTIDE SEQUENCE [LARGE SCALE GENOMIC DNA]</scope>
    <source>
        <strain evidence="3 4">NBRC 111368</strain>
    </source>
</reference>
<dbReference type="Proteomes" id="UP001596328">
    <property type="component" value="Unassembled WGS sequence"/>
</dbReference>
<proteinExistence type="predicted"/>
<feature type="transmembrane region" description="Helical" evidence="1">
    <location>
        <begin position="158"/>
        <end position="178"/>
    </location>
</feature>
<dbReference type="InterPro" id="IPR003675">
    <property type="entry name" value="Rce1/LyrA-like_dom"/>
</dbReference>